<feature type="compositionally biased region" description="Acidic residues" evidence="2">
    <location>
        <begin position="198"/>
        <end position="212"/>
    </location>
</feature>
<feature type="compositionally biased region" description="Acidic residues" evidence="2">
    <location>
        <begin position="374"/>
        <end position="385"/>
    </location>
</feature>
<dbReference type="Proteomes" id="UP000237481">
    <property type="component" value="Unassembled WGS sequence"/>
</dbReference>
<feature type="coiled-coil region" evidence="1">
    <location>
        <begin position="549"/>
        <end position="583"/>
    </location>
</feature>
<accession>A0A2S4L967</accession>
<feature type="compositionally biased region" description="Basic and acidic residues" evidence="2">
    <location>
        <begin position="433"/>
        <end position="452"/>
    </location>
</feature>
<proteinExistence type="predicted"/>
<feature type="region of interest" description="Disordered" evidence="2">
    <location>
        <begin position="1"/>
        <end position="74"/>
    </location>
</feature>
<sequence length="737" mass="81895">MSPSASKGEESKKRESRLFGVKHDDEAGQSDKPSTQPSDAGDPRTYFFSRSKTLVSNDEDKEEHLDYSKLLTGTQNETVTSILEVHHPVSEAPHGREVLDYHPAKGEHGPGHSRDTGTQTSEDDVIESSVALDYQPYRASGLSQSASYPTGQLSSSGDWEATPRVRGFDLFGSYSTLSSRESSQGPAPKSVRFAEELESEIPSEADDDIDEHEEARVPGCSEGEDRKDWRVANSTIAAYNAMHVSGTLEDSDLIRWVERGGEGKAEGGNELLRDHDHLLADEFGPAKERIPDPDAPGRKTVFSIPRIQYDHIRLATGSSLESKGKAAIGIPNYVLRAIKRQAEREGKDDIDGKGTLHPIKKRTTDEALEREDLSDNYDVSDEEGDPKDGRVSPCTFRLWATGVANRALNAGQVGAKAEDLGHTAAFENPYFYKKGERAPPEDNDQPAEHTEPAQRCQAFTSDTEDDSTMWSGPPHMIRDGFNFGLWQEHINAAGTLERCPAQGGTEVERRQLEEEALGRVGEVITLTDDDIRAALASRESPACFDGTPVSDIEEELRRRYQRLENAKNSCKRATEGKHFLEERIALRGPQIQEVTAAVGIIQARALQEQQMQHPDRREQRRREEIYRHVEEHLRGVAAKADEVERDADKLWAELGVLADVDDQLEDMLREMAHAVGLTGLTEPNEIAERIMQMSQEGADEGDASDDDADDELDDEQVDDEEVDDDEVDDYEDVSLMF</sequence>
<feature type="region of interest" description="Disordered" evidence="2">
    <location>
        <begin position="433"/>
        <end position="454"/>
    </location>
</feature>
<feature type="compositionally biased region" description="Basic and acidic residues" evidence="2">
    <location>
        <begin position="7"/>
        <end position="26"/>
    </location>
</feature>
<protein>
    <submittedName>
        <fullName evidence="3">Uncharacterized protein</fullName>
    </submittedName>
</protein>
<dbReference type="AlphaFoldDB" id="A0A2S4L967"/>
<feature type="compositionally biased region" description="Basic and acidic residues" evidence="2">
    <location>
        <begin position="344"/>
        <end position="354"/>
    </location>
</feature>
<feature type="region of interest" description="Disordered" evidence="2">
    <location>
        <begin position="198"/>
        <end position="224"/>
    </location>
</feature>
<keyword evidence="1" id="KW-0175">Coiled coil</keyword>
<dbReference type="STRING" id="94208.A0A2S4L967"/>
<feature type="region of interest" description="Disordered" evidence="2">
    <location>
        <begin position="344"/>
        <end position="392"/>
    </location>
</feature>
<reference evidence="3 4" key="1">
    <citation type="submission" date="2018-01" db="EMBL/GenBank/DDBJ databases">
        <title>Harnessing the power of phylogenomics to disentangle the directionality and signatures of interkingdom host jumping in the parasitic fungal genus Tolypocladium.</title>
        <authorList>
            <person name="Quandt C.A."/>
            <person name="Patterson W."/>
            <person name="Spatafora J.W."/>
        </authorList>
    </citation>
    <scope>NUCLEOTIDE SEQUENCE [LARGE SCALE GENOMIC DNA]</scope>
    <source>
        <strain evidence="3 4">NRBC 100945</strain>
    </source>
</reference>
<feature type="region of interest" description="Disordered" evidence="2">
    <location>
        <begin position="88"/>
        <end position="123"/>
    </location>
</feature>
<evidence type="ECO:0000256" key="1">
    <source>
        <dbReference type="SAM" id="Coils"/>
    </source>
</evidence>
<comment type="caution">
    <text evidence="3">The sequence shown here is derived from an EMBL/GenBank/DDBJ whole genome shotgun (WGS) entry which is preliminary data.</text>
</comment>
<feature type="compositionally biased region" description="Basic and acidic residues" evidence="2">
    <location>
        <begin position="362"/>
        <end position="373"/>
    </location>
</feature>
<dbReference type="OrthoDB" id="4927739at2759"/>
<keyword evidence="4" id="KW-1185">Reference proteome</keyword>
<name>A0A2S4L967_9HYPO</name>
<organism evidence="3 4">
    <name type="scientific">Tolypocladium paradoxum</name>
    <dbReference type="NCBI Taxonomy" id="94208"/>
    <lineage>
        <taxon>Eukaryota</taxon>
        <taxon>Fungi</taxon>
        <taxon>Dikarya</taxon>
        <taxon>Ascomycota</taxon>
        <taxon>Pezizomycotina</taxon>
        <taxon>Sordariomycetes</taxon>
        <taxon>Hypocreomycetidae</taxon>
        <taxon>Hypocreales</taxon>
        <taxon>Ophiocordycipitaceae</taxon>
        <taxon>Tolypocladium</taxon>
    </lineage>
</organism>
<gene>
    <name evidence="3" type="ORF">TPAR_00810</name>
</gene>
<feature type="region of interest" description="Disordered" evidence="2">
    <location>
        <begin position="692"/>
        <end position="737"/>
    </location>
</feature>
<evidence type="ECO:0000313" key="3">
    <source>
        <dbReference type="EMBL" id="POR38998.1"/>
    </source>
</evidence>
<feature type="compositionally biased region" description="Basic and acidic residues" evidence="2">
    <location>
        <begin position="88"/>
        <end position="115"/>
    </location>
</feature>
<evidence type="ECO:0000313" key="4">
    <source>
        <dbReference type="Proteomes" id="UP000237481"/>
    </source>
</evidence>
<evidence type="ECO:0000256" key="2">
    <source>
        <dbReference type="SAM" id="MobiDB-lite"/>
    </source>
</evidence>
<feature type="compositionally biased region" description="Acidic residues" evidence="2">
    <location>
        <begin position="697"/>
        <end position="737"/>
    </location>
</feature>
<dbReference type="EMBL" id="PKSG01000080">
    <property type="protein sequence ID" value="POR38998.1"/>
    <property type="molecule type" value="Genomic_DNA"/>
</dbReference>